<dbReference type="OrthoDB" id="5989213at2759"/>
<comment type="caution">
    <text evidence="2">The sequence shown here is derived from an EMBL/GenBank/DDBJ whole genome shotgun (WGS) entry which is preliminary data.</text>
</comment>
<protein>
    <submittedName>
        <fullName evidence="2">Uncharacterized protein</fullName>
    </submittedName>
</protein>
<evidence type="ECO:0000313" key="3">
    <source>
        <dbReference type="Proteomes" id="UP000218231"/>
    </source>
</evidence>
<evidence type="ECO:0000256" key="1">
    <source>
        <dbReference type="SAM" id="MobiDB-lite"/>
    </source>
</evidence>
<dbReference type="GO" id="GO:0000387">
    <property type="term" value="P:spliceosomal snRNP assembly"/>
    <property type="evidence" value="ECO:0007669"/>
    <property type="project" value="InterPro"/>
</dbReference>
<name>A0A2A2L0T4_9BILA</name>
<dbReference type="InterPro" id="IPR034754">
    <property type="entry name" value="GEMIN8"/>
</dbReference>
<dbReference type="GO" id="GO:0032797">
    <property type="term" value="C:SMN complex"/>
    <property type="evidence" value="ECO:0007669"/>
    <property type="project" value="InterPro"/>
</dbReference>
<gene>
    <name evidence="2" type="ORF">WR25_22316</name>
</gene>
<organism evidence="2 3">
    <name type="scientific">Diploscapter pachys</name>
    <dbReference type="NCBI Taxonomy" id="2018661"/>
    <lineage>
        <taxon>Eukaryota</taxon>
        <taxon>Metazoa</taxon>
        <taxon>Ecdysozoa</taxon>
        <taxon>Nematoda</taxon>
        <taxon>Chromadorea</taxon>
        <taxon>Rhabditida</taxon>
        <taxon>Rhabditina</taxon>
        <taxon>Rhabditomorpha</taxon>
        <taxon>Rhabditoidea</taxon>
        <taxon>Rhabditidae</taxon>
        <taxon>Diploscapter</taxon>
    </lineage>
</organism>
<dbReference type="Proteomes" id="UP000218231">
    <property type="component" value="Unassembled WGS sequence"/>
</dbReference>
<dbReference type="AlphaFoldDB" id="A0A2A2L0T4"/>
<reference evidence="2 3" key="1">
    <citation type="journal article" date="2017" name="Curr. Biol.">
        <title>Genome architecture and evolution of a unichromosomal asexual nematode.</title>
        <authorList>
            <person name="Fradin H."/>
            <person name="Zegar C."/>
            <person name="Gutwein M."/>
            <person name="Lucas J."/>
            <person name="Kovtun M."/>
            <person name="Corcoran D."/>
            <person name="Baugh L.R."/>
            <person name="Kiontke K."/>
            <person name="Gunsalus K."/>
            <person name="Fitch D.H."/>
            <person name="Piano F."/>
        </authorList>
    </citation>
    <scope>NUCLEOTIDE SEQUENCE [LARGE SCALE GENOMIC DNA]</scope>
    <source>
        <strain evidence="2">PF1309</strain>
    </source>
</reference>
<dbReference type="Pfam" id="PF15348">
    <property type="entry name" value="GEMIN8"/>
    <property type="match status" value="1"/>
</dbReference>
<keyword evidence="3" id="KW-1185">Reference proteome</keyword>
<accession>A0A2A2L0T4</accession>
<evidence type="ECO:0000313" key="2">
    <source>
        <dbReference type="EMBL" id="PAV79871.1"/>
    </source>
</evidence>
<proteinExistence type="predicted"/>
<sequence>MGMTGPKSQSKYQLSEWAEWMEHPQYGYFWSTYTNAHKWMNNHFKNQNVVRQAVESARIAQNGSSPGRALRRKLPRPESKQKKKKSKRELHINGTVEAVPSTSNSVLDEQAETMDSDTIDEMSAEMKAFMLQTIQHRQQRDAARAIEKEARQEDDYISADKIGVHGIQKKTTETPNEREKEIKKREEAKKLYGLNAEKILAMEAVLDMGFQTEYTAKKPSMWPNIPLRL</sequence>
<dbReference type="EMBL" id="LIAE01007359">
    <property type="protein sequence ID" value="PAV79871.1"/>
    <property type="molecule type" value="Genomic_DNA"/>
</dbReference>
<dbReference type="STRING" id="2018661.A0A2A2L0T4"/>
<feature type="region of interest" description="Disordered" evidence="1">
    <location>
        <begin position="58"/>
        <end position="89"/>
    </location>
</feature>
<dbReference type="PANTHER" id="PTHR16238:SF7">
    <property type="entry name" value="GEM-ASSOCIATED PROTEIN 8"/>
    <property type="match status" value="1"/>
</dbReference>
<dbReference type="PANTHER" id="PTHR16238">
    <property type="entry name" value="GEM-ASSOCIATED PROTEIN 8"/>
    <property type="match status" value="1"/>
</dbReference>